<dbReference type="Proteomes" id="UP000299102">
    <property type="component" value="Unassembled WGS sequence"/>
</dbReference>
<evidence type="ECO:0000313" key="2">
    <source>
        <dbReference type="Proteomes" id="UP000299102"/>
    </source>
</evidence>
<keyword evidence="2" id="KW-1185">Reference proteome</keyword>
<dbReference type="EMBL" id="BGZK01000061">
    <property type="protein sequence ID" value="GBP14126.1"/>
    <property type="molecule type" value="Genomic_DNA"/>
</dbReference>
<sequence>MSIIFTLTQLTSAQSIEPLSQPLRTCVRYSLGGWLHRTAVARLVVYSPPSLRSRKTRRRLRSPSVPVVSLAPILSRWCPRSRRRRDRETSKVELIFWPVVVTLGRSSRCL</sequence>
<proteinExistence type="predicted"/>
<name>A0A4C1TIV3_EUMVA</name>
<comment type="caution">
    <text evidence="1">The sequence shown here is derived from an EMBL/GenBank/DDBJ whole genome shotgun (WGS) entry which is preliminary data.</text>
</comment>
<organism evidence="1 2">
    <name type="scientific">Eumeta variegata</name>
    <name type="common">Bagworm moth</name>
    <name type="synonym">Eumeta japonica</name>
    <dbReference type="NCBI Taxonomy" id="151549"/>
    <lineage>
        <taxon>Eukaryota</taxon>
        <taxon>Metazoa</taxon>
        <taxon>Ecdysozoa</taxon>
        <taxon>Arthropoda</taxon>
        <taxon>Hexapoda</taxon>
        <taxon>Insecta</taxon>
        <taxon>Pterygota</taxon>
        <taxon>Neoptera</taxon>
        <taxon>Endopterygota</taxon>
        <taxon>Lepidoptera</taxon>
        <taxon>Glossata</taxon>
        <taxon>Ditrysia</taxon>
        <taxon>Tineoidea</taxon>
        <taxon>Psychidae</taxon>
        <taxon>Oiketicinae</taxon>
        <taxon>Eumeta</taxon>
    </lineage>
</organism>
<accession>A0A4C1TIV3</accession>
<reference evidence="1 2" key="1">
    <citation type="journal article" date="2019" name="Commun. Biol.">
        <title>The bagworm genome reveals a unique fibroin gene that provides high tensile strength.</title>
        <authorList>
            <person name="Kono N."/>
            <person name="Nakamura H."/>
            <person name="Ohtoshi R."/>
            <person name="Tomita M."/>
            <person name="Numata K."/>
            <person name="Arakawa K."/>
        </authorList>
    </citation>
    <scope>NUCLEOTIDE SEQUENCE [LARGE SCALE GENOMIC DNA]</scope>
</reference>
<evidence type="ECO:0000313" key="1">
    <source>
        <dbReference type="EMBL" id="GBP14126.1"/>
    </source>
</evidence>
<dbReference type="AlphaFoldDB" id="A0A4C1TIV3"/>
<protein>
    <submittedName>
        <fullName evidence="1">Uncharacterized protein</fullName>
    </submittedName>
</protein>
<gene>
    <name evidence="1" type="ORF">EVAR_102795_1</name>
</gene>